<sequence>MSHGVLDDIEKCMESGWTDGLPVIPPYGSLVDPMLEALGWQATDVVGNIPDQSIKVRAEQVAATAVMAGCKLEYAPVLRALVLAILDPRFNVSGVEVTTGGASVLVIVSGPVVAALGFEHEANALGANSRINATVGRFAQMMRLFCGKGGGVLQSHGTVGHPGRLSFCIAEHPQTAWGPYHTQFGLPAEVSAVSVMSSEGPNSCNNHYARTGAAILDTIGDCMLHYGQTAWYYRSSGYLVVIAPDHMALVKSEFTREQARQYLYENARRQTDDLVKVGRIAIPPLEYAEVEFGAMRTPLKTIDQLSFIECGAVGGRFSAVIPRWAGSQNVVCKQIVGI</sequence>
<proteinExistence type="predicted"/>
<gene>
    <name evidence="1" type="ORF">DENOEST_2903</name>
</gene>
<name>A0A6S6YQK5_9PROT</name>
<accession>A0A6S6YQK5</accession>
<keyword evidence="2" id="KW-1185">Reference proteome</keyword>
<dbReference type="EMBL" id="LR778301">
    <property type="protein sequence ID" value="CAB1370062.1"/>
    <property type="molecule type" value="Genomic_DNA"/>
</dbReference>
<evidence type="ECO:0000313" key="1">
    <source>
        <dbReference type="EMBL" id="CAB1370062.1"/>
    </source>
</evidence>
<dbReference type="RefSeq" id="WP_145770986.1">
    <property type="nucleotide sequence ID" value="NZ_LR778301.1"/>
</dbReference>
<organism evidence="1 2">
    <name type="scientific">Denitratisoma oestradiolicum</name>
    <dbReference type="NCBI Taxonomy" id="311182"/>
    <lineage>
        <taxon>Bacteria</taxon>
        <taxon>Pseudomonadati</taxon>
        <taxon>Pseudomonadota</taxon>
        <taxon>Betaproteobacteria</taxon>
        <taxon>Nitrosomonadales</taxon>
        <taxon>Sterolibacteriaceae</taxon>
        <taxon>Denitratisoma</taxon>
    </lineage>
</organism>
<dbReference type="KEGG" id="doe:DENOEST_2903"/>
<dbReference type="OrthoDB" id="5240640at2"/>
<protein>
    <submittedName>
        <fullName evidence="1">Uncharacterized protein</fullName>
    </submittedName>
</protein>
<dbReference type="AlphaFoldDB" id="A0A6S6YQK5"/>
<dbReference type="Proteomes" id="UP000515733">
    <property type="component" value="Chromosome"/>
</dbReference>
<reference evidence="1 2" key="1">
    <citation type="submission" date="2020-03" db="EMBL/GenBank/DDBJ databases">
        <authorList>
            <consortium name="Genoscope - CEA"/>
            <person name="William W."/>
        </authorList>
    </citation>
    <scope>NUCLEOTIDE SEQUENCE [LARGE SCALE GENOMIC DNA]</scope>
    <source>
        <strain evidence="2">DSM 16959</strain>
    </source>
</reference>
<evidence type="ECO:0000313" key="2">
    <source>
        <dbReference type="Proteomes" id="UP000515733"/>
    </source>
</evidence>